<evidence type="ECO:0000256" key="14">
    <source>
        <dbReference type="ARBA" id="ARBA00034078"/>
    </source>
</evidence>
<dbReference type="InterPro" id="IPR050123">
    <property type="entry name" value="Prok_molybdopt-oxidoreductase"/>
</dbReference>
<dbReference type="InterPro" id="IPR006656">
    <property type="entry name" value="Mopterin_OxRdtase"/>
</dbReference>
<evidence type="ECO:0000313" key="20">
    <source>
        <dbReference type="Proteomes" id="UP000197032"/>
    </source>
</evidence>
<keyword evidence="4" id="KW-0004">4Fe-4S</keyword>
<dbReference type="GO" id="GO:0051539">
    <property type="term" value="F:4 iron, 4 sulfur cluster binding"/>
    <property type="evidence" value="ECO:0007669"/>
    <property type="project" value="UniProtKB-KW"/>
</dbReference>
<dbReference type="InterPro" id="IPR000283">
    <property type="entry name" value="NADH_UbQ_OxRdtase_75kDa_su_CS"/>
</dbReference>
<evidence type="ECO:0000256" key="11">
    <source>
        <dbReference type="ARBA" id="ARBA00023014"/>
    </source>
</evidence>
<dbReference type="PROSITE" id="PS00641">
    <property type="entry name" value="COMPLEX1_75K_1"/>
    <property type="match status" value="1"/>
</dbReference>
<feature type="domain" description="4Fe-4S His(Cys)3-ligated-type" evidence="18">
    <location>
        <begin position="80"/>
        <end position="119"/>
    </location>
</feature>
<organism evidence="19 20">
    <name type="scientific">Calderihabitans maritimus</name>
    <dbReference type="NCBI Taxonomy" id="1246530"/>
    <lineage>
        <taxon>Bacteria</taxon>
        <taxon>Bacillati</taxon>
        <taxon>Bacillota</taxon>
        <taxon>Clostridia</taxon>
        <taxon>Neomoorellales</taxon>
        <taxon>Calderihabitantaceae</taxon>
        <taxon>Calderihabitans</taxon>
    </lineage>
</organism>
<sequence>MDKVRVIINGEEYTVRRGSTILKAAEANGIDIPTLCYEEGLPAPGNCRLCVVEVKGARKLLSACTTPVQEGMEIFTESEKVVEARKEILRLLLANHDLRCLTCAKNGDCRLQDYCFRYRVEDTPYRGDQKKYPVDTSNPFFIRDYSKCIVCGKCVYVCAEINGAHVYDFMERGFNTKVTSAYDDSLTETTCTFCGMCVNVCPVAALVEKSAVWAARPWEIKKVTTTCPYCGVGCQLKLKVHDNRIVGVTKDKSGSNMGHLCVKGQFGWDFVHSPDRLTQPMIRKSGELEPVSWEEALDYATRRLKEIVKRYGPDAVAGISSAKCTNEENYLFQKFMRAVIGTNNVDHCARL</sequence>
<comment type="caution">
    <text evidence="19">The sequence shown here is derived from an EMBL/GenBank/DDBJ whole genome shotgun (WGS) entry which is preliminary data.</text>
</comment>
<dbReference type="GO" id="GO:0051537">
    <property type="term" value="F:2 iron, 2 sulfur cluster binding"/>
    <property type="evidence" value="ECO:0007669"/>
    <property type="project" value="UniProtKB-KW"/>
</dbReference>
<dbReference type="SMART" id="SM00929">
    <property type="entry name" value="NADH-G_4Fe-4S_3"/>
    <property type="match status" value="1"/>
</dbReference>
<dbReference type="PANTHER" id="PTHR43105">
    <property type="entry name" value="RESPIRATORY NITRATE REDUCTASE"/>
    <property type="match status" value="1"/>
</dbReference>
<evidence type="ECO:0000256" key="10">
    <source>
        <dbReference type="ARBA" id="ARBA00023004"/>
    </source>
</evidence>
<dbReference type="PROSITE" id="PS51379">
    <property type="entry name" value="4FE4S_FER_2"/>
    <property type="match status" value="2"/>
</dbReference>
<evidence type="ECO:0000256" key="13">
    <source>
        <dbReference type="ARBA" id="ARBA00023136"/>
    </source>
</evidence>
<feature type="domain" description="4Fe-4S ferredoxin-type" evidence="16">
    <location>
        <begin position="182"/>
        <end position="211"/>
    </location>
</feature>
<evidence type="ECO:0000256" key="9">
    <source>
        <dbReference type="ARBA" id="ARBA00023002"/>
    </source>
</evidence>
<evidence type="ECO:0000256" key="12">
    <source>
        <dbReference type="ARBA" id="ARBA00023027"/>
    </source>
</evidence>
<feature type="domain" description="4Fe-4S Mo/W bis-MGD-type" evidence="17">
    <location>
        <begin position="220"/>
        <end position="275"/>
    </location>
</feature>
<evidence type="ECO:0000259" key="18">
    <source>
        <dbReference type="PROSITE" id="PS51839"/>
    </source>
</evidence>
<evidence type="ECO:0000259" key="17">
    <source>
        <dbReference type="PROSITE" id="PS51669"/>
    </source>
</evidence>
<dbReference type="SMART" id="SM00926">
    <property type="entry name" value="Molybdop_Fe4S4"/>
    <property type="match status" value="1"/>
</dbReference>
<comment type="cofactor">
    <cofactor evidence="14">
        <name>[2Fe-2S] cluster</name>
        <dbReference type="ChEBI" id="CHEBI:190135"/>
    </cofactor>
</comment>
<dbReference type="Gene3D" id="3.10.20.740">
    <property type="match status" value="1"/>
</dbReference>
<dbReference type="GO" id="GO:0003954">
    <property type="term" value="F:NADH dehydrogenase activity"/>
    <property type="evidence" value="ECO:0007669"/>
    <property type="project" value="TreeGrafter"/>
</dbReference>
<dbReference type="InterPro" id="IPR006963">
    <property type="entry name" value="Mopterin_OxRdtase_4Fe-4S_dom"/>
</dbReference>
<dbReference type="Pfam" id="PF00384">
    <property type="entry name" value="Molybdopterin"/>
    <property type="match status" value="1"/>
</dbReference>
<dbReference type="SUPFAM" id="SSF54292">
    <property type="entry name" value="2Fe-2S ferredoxin-like"/>
    <property type="match status" value="1"/>
</dbReference>
<feature type="domain" description="2Fe-2S ferredoxin-type" evidence="15">
    <location>
        <begin position="2"/>
        <end position="80"/>
    </location>
</feature>
<reference evidence="20" key="1">
    <citation type="journal article" date="2017" name="Appl. Environ. Microbiol.">
        <title>Genomic Analysis of Calderihabitans maritimus KKC1, a Thermophilic, Hydrogenogenic, Carboxydotrophic Bacterium Isolated from Marine Sediment.</title>
        <authorList>
            <person name="Omae K."/>
            <person name="Yoneda Y."/>
            <person name="Fukuyama Y."/>
            <person name="Yoshida T."/>
            <person name="Sako Y."/>
        </authorList>
    </citation>
    <scope>NUCLEOTIDE SEQUENCE [LARGE SCALE GENOMIC DNA]</scope>
    <source>
        <strain evidence="20">KKC1</strain>
    </source>
</reference>
<dbReference type="Pfam" id="PF13510">
    <property type="entry name" value="Fer2_4"/>
    <property type="match status" value="1"/>
</dbReference>
<name>A0A1Z5HY01_9FIRM</name>
<dbReference type="GO" id="GO:0046872">
    <property type="term" value="F:metal ion binding"/>
    <property type="evidence" value="ECO:0007669"/>
    <property type="project" value="UniProtKB-KW"/>
</dbReference>
<evidence type="ECO:0000256" key="4">
    <source>
        <dbReference type="ARBA" id="ARBA00022485"/>
    </source>
</evidence>
<dbReference type="FunFam" id="3.10.20.740:FF:000004">
    <property type="entry name" value="NADH-quinone oxidoreductase"/>
    <property type="match status" value="1"/>
</dbReference>
<evidence type="ECO:0000259" key="16">
    <source>
        <dbReference type="PROSITE" id="PS51379"/>
    </source>
</evidence>
<dbReference type="Gene3D" id="2.20.25.90">
    <property type="entry name" value="ADC-like domains"/>
    <property type="match status" value="1"/>
</dbReference>
<evidence type="ECO:0000259" key="15">
    <source>
        <dbReference type="PROSITE" id="PS51085"/>
    </source>
</evidence>
<dbReference type="SUPFAM" id="SSF53706">
    <property type="entry name" value="Formate dehydrogenase/DMSO reductase, domains 1-3"/>
    <property type="match status" value="1"/>
</dbReference>
<dbReference type="Gene3D" id="3.40.50.740">
    <property type="match status" value="1"/>
</dbReference>
<comment type="cofactor">
    <cofactor evidence="1">
        <name>[4Fe-4S] cluster</name>
        <dbReference type="ChEBI" id="CHEBI:49883"/>
    </cofactor>
</comment>
<dbReference type="InterPro" id="IPR027467">
    <property type="entry name" value="MopterinOxRdtase_cofactor_BS"/>
</dbReference>
<evidence type="ECO:0000256" key="3">
    <source>
        <dbReference type="ARBA" id="ARBA00005404"/>
    </source>
</evidence>
<keyword evidence="11" id="KW-0411">Iron-sulfur</keyword>
<dbReference type="Pfam" id="PF04879">
    <property type="entry name" value="Molybdop_Fe4S4"/>
    <property type="match status" value="1"/>
</dbReference>
<dbReference type="Proteomes" id="UP000197032">
    <property type="component" value="Unassembled WGS sequence"/>
</dbReference>
<evidence type="ECO:0000256" key="7">
    <source>
        <dbReference type="ARBA" id="ARBA00022737"/>
    </source>
</evidence>
<keyword evidence="6" id="KW-0479">Metal-binding</keyword>
<dbReference type="CDD" id="cd00207">
    <property type="entry name" value="fer2"/>
    <property type="match status" value="1"/>
</dbReference>
<evidence type="ECO:0000256" key="5">
    <source>
        <dbReference type="ARBA" id="ARBA00022714"/>
    </source>
</evidence>
<feature type="domain" description="4Fe-4S ferredoxin-type" evidence="16">
    <location>
        <begin position="138"/>
        <end position="169"/>
    </location>
</feature>
<dbReference type="InterPro" id="IPR036010">
    <property type="entry name" value="2Fe-2S_ferredoxin-like_sf"/>
</dbReference>
<dbReference type="Gene3D" id="3.30.70.20">
    <property type="match status" value="1"/>
</dbReference>
<keyword evidence="9" id="KW-0560">Oxidoreductase</keyword>
<dbReference type="PROSITE" id="PS00198">
    <property type="entry name" value="4FE4S_FER_1"/>
    <property type="match status" value="1"/>
</dbReference>
<evidence type="ECO:0000256" key="1">
    <source>
        <dbReference type="ARBA" id="ARBA00001966"/>
    </source>
</evidence>
<keyword evidence="13" id="KW-0472">Membrane</keyword>
<keyword evidence="12" id="KW-0520">NAD</keyword>
<keyword evidence="20" id="KW-1185">Reference proteome</keyword>
<dbReference type="GO" id="GO:0016020">
    <property type="term" value="C:membrane"/>
    <property type="evidence" value="ECO:0007669"/>
    <property type="project" value="UniProtKB-SubCell"/>
</dbReference>
<dbReference type="PROSITE" id="PS51839">
    <property type="entry name" value="4FE4S_HC3"/>
    <property type="match status" value="1"/>
</dbReference>
<proteinExistence type="inferred from homology"/>
<keyword evidence="7" id="KW-0677">Repeat</keyword>
<accession>A0A1Z5HY01</accession>
<gene>
    <name evidence="19" type="ORF">KKC1_33080</name>
</gene>
<keyword evidence="5" id="KW-0001">2Fe-2S</keyword>
<dbReference type="InterPro" id="IPR019574">
    <property type="entry name" value="NADH_UbQ_OxRdtase_Gsu_4Fe4S-bd"/>
</dbReference>
<protein>
    <submittedName>
        <fullName evidence="19">Formate dehydrogenase subunit alpha</fullName>
    </submittedName>
</protein>
<dbReference type="FunFam" id="3.30.70.20:FF:000035">
    <property type="entry name" value="Iron hydrogenase 1"/>
    <property type="match status" value="1"/>
</dbReference>
<dbReference type="FunFam" id="2.20.25.90:FF:000001">
    <property type="entry name" value="Formate dehydrogenase subunit alpha"/>
    <property type="match status" value="1"/>
</dbReference>
<evidence type="ECO:0000256" key="6">
    <source>
        <dbReference type="ARBA" id="ARBA00022723"/>
    </source>
</evidence>
<dbReference type="SUPFAM" id="SSF54862">
    <property type="entry name" value="4Fe-4S ferredoxins"/>
    <property type="match status" value="1"/>
</dbReference>
<dbReference type="InterPro" id="IPR017896">
    <property type="entry name" value="4Fe4S_Fe-S-bd"/>
</dbReference>
<evidence type="ECO:0000313" key="19">
    <source>
        <dbReference type="EMBL" id="GAW94195.1"/>
    </source>
</evidence>
<dbReference type="AlphaFoldDB" id="A0A1Z5HY01"/>
<comment type="similarity">
    <text evidence="3">Belongs to the complex I 75 kDa subunit family.</text>
</comment>
<dbReference type="EMBL" id="BDGJ01000198">
    <property type="protein sequence ID" value="GAW94195.1"/>
    <property type="molecule type" value="Genomic_DNA"/>
</dbReference>
<dbReference type="PANTHER" id="PTHR43105:SF14">
    <property type="entry name" value="FORMATE DEHYDROGENASE H"/>
    <property type="match status" value="1"/>
</dbReference>
<dbReference type="PROSITE" id="PS51085">
    <property type="entry name" value="2FE2S_FER_2"/>
    <property type="match status" value="1"/>
</dbReference>
<dbReference type="Pfam" id="PF10588">
    <property type="entry name" value="NADH-G_4Fe-4S_3"/>
    <property type="match status" value="1"/>
</dbReference>
<dbReference type="GO" id="GO:0042773">
    <property type="term" value="P:ATP synthesis coupled electron transport"/>
    <property type="evidence" value="ECO:0007669"/>
    <property type="project" value="InterPro"/>
</dbReference>
<keyword evidence="10" id="KW-0408">Iron</keyword>
<evidence type="ECO:0000256" key="2">
    <source>
        <dbReference type="ARBA" id="ARBA00004370"/>
    </source>
</evidence>
<dbReference type="GO" id="GO:0008137">
    <property type="term" value="F:NADH dehydrogenase (ubiquinone) activity"/>
    <property type="evidence" value="ECO:0007669"/>
    <property type="project" value="InterPro"/>
</dbReference>
<dbReference type="InterPro" id="IPR017900">
    <property type="entry name" value="4Fe4S_Fe_S_CS"/>
</dbReference>
<dbReference type="Pfam" id="PF12838">
    <property type="entry name" value="Fer4_7"/>
    <property type="match status" value="1"/>
</dbReference>
<dbReference type="PROSITE" id="PS51669">
    <property type="entry name" value="4FE4S_MOW_BIS_MGD"/>
    <property type="match status" value="1"/>
</dbReference>
<dbReference type="InterPro" id="IPR001041">
    <property type="entry name" value="2Fe-2S_ferredoxin-type"/>
</dbReference>
<evidence type="ECO:0000256" key="8">
    <source>
        <dbReference type="ARBA" id="ARBA00022967"/>
    </source>
</evidence>
<comment type="subcellular location">
    <subcellularLocation>
        <location evidence="2">Membrane</location>
    </subcellularLocation>
</comment>
<dbReference type="PROSITE" id="PS00551">
    <property type="entry name" value="MOLYBDOPTERIN_PROK_1"/>
    <property type="match status" value="1"/>
</dbReference>
<keyword evidence="8" id="KW-1278">Translocase</keyword>